<dbReference type="EMBL" id="WIGO01000055">
    <property type="protein sequence ID" value="KAF6833737.1"/>
    <property type="molecule type" value="Genomic_DNA"/>
</dbReference>
<protein>
    <submittedName>
        <fullName evidence="1">Uncharacterized protein</fullName>
    </submittedName>
</protein>
<name>A0A8H6KLI2_9PEZI</name>
<evidence type="ECO:0000313" key="1">
    <source>
        <dbReference type="EMBL" id="KAF6833737.1"/>
    </source>
</evidence>
<evidence type="ECO:0000313" key="2">
    <source>
        <dbReference type="Proteomes" id="UP000654918"/>
    </source>
</evidence>
<sequence>MFGLGCLMALRGSMMRDRSRTSSTQAGVPLCRSNVARFLFLMQSVAGS</sequence>
<reference evidence="1" key="1">
    <citation type="journal article" date="2020" name="Phytopathology">
        <title>Genome Sequence Resources of Colletotrichum truncatum, C. plurivorum, C. musicola, and C. sojae: Four Species Pathogenic to Soybean (Glycine max).</title>
        <authorList>
            <person name="Rogerio F."/>
            <person name="Boufleur T.R."/>
            <person name="Ciampi-Guillardi M."/>
            <person name="Sukno S.A."/>
            <person name="Thon M.R."/>
            <person name="Massola Junior N.S."/>
            <person name="Baroncelli R."/>
        </authorList>
    </citation>
    <scope>NUCLEOTIDE SEQUENCE</scope>
    <source>
        <strain evidence="1">LFN00145</strain>
    </source>
</reference>
<keyword evidence="2" id="KW-1185">Reference proteome</keyword>
<comment type="caution">
    <text evidence="1">The sequence shown here is derived from an EMBL/GenBank/DDBJ whole genome shotgun (WGS) entry which is preliminary data.</text>
</comment>
<dbReference type="AlphaFoldDB" id="A0A8H6KLI2"/>
<gene>
    <name evidence="1" type="ORF">CPLU01_05335</name>
</gene>
<dbReference type="Proteomes" id="UP000654918">
    <property type="component" value="Unassembled WGS sequence"/>
</dbReference>
<proteinExistence type="predicted"/>
<accession>A0A8H6KLI2</accession>
<organism evidence="1 2">
    <name type="scientific">Colletotrichum plurivorum</name>
    <dbReference type="NCBI Taxonomy" id="2175906"/>
    <lineage>
        <taxon>Eukaryota</taxon>
        <taxon>Fungi</taxon>
        <taxon>Dikarya</taxon>
        <taxon>Ascomycota</taxon>
        <taxon>Pezizomycotina</taxon>
        <taxon>Sordariomycetes</taxon>
        <taxon>Hypocreomycetidae</taxon>
        <taxon>Glomerellales</taxon>
        <taxon>Glomerellaceae</taxon>
        <taxon>Colletotrichum</taxon>
        <taxon>Colletotrichum orchidearum species complex</taxon>
    </lineage>
</organism>